<sequence length="104" mass="11569">MHLRNAPVITPPAQRYPKGYPVYIPKLNQTQIHLAHKFASSGGAQSVANMLERLADREEVKVIIPTIGASVSGRKPIGALCDEKKETTLHDEEDEMKECITYLL</sequence>
<keyword evidence="2" id="KW-1185">Reference proteome</keyword>
<protein>
    <submittedName>
        <fullName evidence="1">Uncharacterized protein</fullName>
    </submittedName>
</protein>
<gene>
    <name evidence="1" type="ORF">OESDEN_12084</name>
</gene>
<evidence type="ECO:0000313" key="2">
    <source>
        <dbReference type="Proteomes" id="UP000053660"/>
    </source>
</evidence>
<evidence type="ECO:0000313" key="1">
    <source>
        <dbReference type="EMBL" id="KHJ88125.1"/>
    </source>
</evidence>
<proteinExistence type="predicted"/>
<organism evidence="1 2">
    <name type="scientific">Oesophagostomum dentatum</name>
    <name type="common">Nodular worm</name>
    <dbReference type="NCBI Taxonomy" id="61180"/>
    <lineage>
        <taxon>Eukaryota</taxon>
        <taxon>Metazoa</taxon>
        <taxon>Ecdysozoa</taxon>
        <taxon>Nematoda</taxon>
        <taxon>Chromadorea</taxon>
        <taxon>Rhabditida</taxon>
        <taxon>Rhabditina</taxon>
        <taxon>Rhabditomorpha</taxon>
        <taxon>Strongyloidea</taxon>
        <taxon>Strongylidae</taxon>
        <taxon>Oesophagostomum</taxon>
    </lineage>
</organism>
<reference evidence="1 2" key="1">
    <citation type="submission" date="2014-03" db="EMBL/GenBank/DDBJ databases">
        <title>Draft genome of the hookworm Oesophagostomum dentatum.</title>
        <authorList>
            <person name="Mitreva M."/>
        </authorList>
    </citation>
    <scope>NUCLEOTIDE SEQUENCE [LARGE SCALE GENOMIC DNA]</scope>
    <source>
        <strain evidence="1 2">OD-Hann</strain>
    </source>
</reference>
<dbReference type="EMBL" id="KN556395">
    <property type="protein sequence ID" value="KHJ88125.1"/>
    <property type="molecule type" value="Genomic_DNA"/>
</dbReference>
<name>A0A0B1SYA5_OESDE</name>
<dbReference type="Proteomes" id="UP000053660">
    <property type="component" value="Unassembled WGS sequence"/>
</dbReference>
<dbReference type="AlphaFoldDB" id="A0A0B1SYA5"/>
<accession>A0A0B1SYA5</accession>